<reference evidence="2 3" key="1">
    <citation type="submission" date="2020-03" db="EMBL/GenBank/DDBJ databases">
        <title>Leucobacter sp. nov., isolated from beetles.</title>
        <authorList>
            <person name="Hyun D.-W."/>
            <person name="Bae J.-W."/>
        </authorList>
    </citation>
    <scope>NUCLEOTIDE SEQUENCE [LARGE SCALE GENOMIC DNA]</scope>
    <source>
        <strain evidence="2 3">HDW9C</strain>
    </source>
</reference>
<evidence type="ECO:0000313" key="2">
    <source>
        <dbReference type="EMBL" id="QIK63829.1"/>
    </source>
</evidence>
<dbReference type="Proteomes" id="UP000502677">
    <property type="component" value="Chromosome"/>
</dbReference>
<keyword evidence="1" id="KW-0175">Coiled coil</keyword>
<dbReference type="AlphaFoldDB" id="A0A6G7XHA5"/>
<evidence type="ECO:0000313" key="3">
    <source>
        <dbReference type="Proteomes" id="UP000502677"/>
    </source>
</evidence>
<organism evidence="2 3">
    <name type="scientific">Leucobacter viscericola</name>
    <dbReference type="NCBI Taxonomy" id="2714935"/>
    <lineage>
        <taxon>Bacteria</taxon>
        <taxon>Bacillati</taxon>
        <taxon>Actinomycetota</taxon>
        <taxon>Actinomycetes</taxon>
        <taxon>Micrococcales</taxon>
        <taxon>Microbacteriaceae</taxon>
        <taxon>Leucobacter</taxon>
    </lineage>
</organism>
<feature type="coiled-coil region" evidence="1">
    <location>
        <begin position="133"/>
        <end position="230"/>
    </location>
</feature>
<dbReference type="RefSeq" id="WP_166292171.1">
    <property type="nucleotide sequence ID" value="NZ_CP049863.1"/>
</dbReference>
<proteinExistence type="predicted"/>
<accession>A0A6G7XHA5</accession>
<name>A0A6G7XHA5_9MICO</name>
<evidence type="ECO:0000256" key="1">
    <source>
        <dbReference type="SAM" id="Coils"/>
    </source>
</evidence>
<sequence length="707" mass="74366">MSDALDKIARQQAALSKDVKGLMRTRQVVRSTISTPDGEVQLSDALADATDAAAALPGQREDLAALDAAQSSDFDLIGEAITEQEALADGLHETQMSVIGTNLVVQEAQEQAEEAIRAASEVSEFAEGVKAVADAAANDAEAAKNTANSAQREAQDAAQAAIDRAADAELAAKEFAKAQAEQAQIDANDETARAVAAAKVAAAKDAQDKADEAERAAKEKAAEAKLAADNAAQAAATADSKAVQAREDALRAARYRVGPDGVYSPAMPEGGFRIGAQLVRVNADGHPYRIDRWAGAEWVRDQVLMDQLLIPSEDGTIAIGNAQIYAPTIIGGEFFGNRFEGSTFTLPSVEASETVLTDQCESVGQWVGPWDPIPKPTLSTAQKRSGNYSLLLSKNPSTTERGAKRPIPTTSFPRGGYFSVWVWRSVAGSMLVTDEAQVYGGYDMPAKTWVEIRCAIPSGVSVSQIRVSDAGAGAALIYIDDLTVVRYTSLSGKAAIDRAPSGAARVYSEAADGSMIKFQDSQLEADYGGLSGFVRPHLFGASAISVEMGVSSTQADTRSELRLDAGGSLLSIVAVRDDTLIGRFRFDGDGVITVQDTIRSRIDTDWQNVAIPGGTGTCRWMRKLGIIYLEFDVKYTASVAANGVLAPAFTLPAAAYPPLNKPISVVGGGSVPGLGWVDSATGRCTIRNLHTAASTSFLGHGSWPASS</sequence>
<gene>
    <name evidence="2" type="ORF">G7068_11985</name>
</gene>
<keyword evidence="3" id="KW-1185">Reference proteome</keyword>
<dbReference type="KEGG" id="lvi:G7068_11985"/>
<dbReference type="EMBL" id="CP049863">
    <property type="protein sequence ID" value="QIK63829.1"/>
    <property type="molecule type" value="Genomic_DNA"/>
</dbReference>
<protein>
    <submittedName>
        <fullName evidence="2">Uncharacterized protein</fullName>
    </submittedName>
</protein>